<proteinExistence type="predicted"/>
<keyword evidence="1" id="KW-0175">Coiled coil</keyword>
<dbReference type="EMBL" id="CAJVPJ010004678">
    <property type="protein sequence ID" value="CAG8654530.1"/>
    <property type="molecule type" value="Genomic_DNA"/>
</dbReference>
<name>A0A9N9H3R4_9GLOM</name>
<dbReference type="Proteomes" id="UP000789572">
    <property type="component" value="Unassembled WGS sequence"/>
</dbReference>
<dbReference type="AlphaFoldDB" id="A0A9N9H3R4"/>
<evidence type="ECO:0000313" key="3">
    <source>
        <dbReference type="Proteomes" id="UP000789572"/>
    </source>
</evidence>
<accession>A0A9N9H3R4</accession>
<feature type="non-terminal residue" evidence="2">
    <location>
        <position position="148"/>
    </location>
</feature>
<comment type="caution">
    <text evidence="2">The sequence shown here is derived from an EMBL/GenBank/DDBJ whole genome shotgun (WGS) entry which is preliminary data.</text>
</comment>
<evidence type="ECO:0000256" key="1">
    <source>
        <dbReference type="SAM" id="Coils"/>
    </source>
</evidence>
<sequence>MSKYLSNVKFVNMELDLEEARRQELKAEIKALEEAKQREITALEEERRQKIKDFMRALEFIGSTIQSQDETISVNEPTNNVLMRLTQDAKFISYLKRTCSLNDFQYKDVETCISKGSIYHTALRNLYGSYRNVGIDARDWSVNEVLAL</sequence>
<feature type="non-terminal residue" evidence="2">
    <location>
        <position position="1"/>
    </location>
</feature>
<evidence type="ECO:0000313" key="2">
    <source>
        <dbReference type="EMBL" id="CAG8654530.1"/>
    </source>
</evidence>
<gene>
    <name evidence="2" type="ORF">POCULU_LOCUS10128</name>
</gene>
<reference evidence="2" key="1">
    <citation type="submission" date="2021-06" db="EMBL/GenBank/DDBJ databases">
        <authorList>
            <person name="Kallberg Y."/>
            <person name="Tangrot J."/>
            <person name="Rosling A."/>
        </authorList>
    </citation>
    <scope>NUCLEOTIDE SEQUENCE</scope>
    <source>
        <strain evidence="2">IA702</strain>
    </source>
</reference>
<protein>
    <submittedName>
        <fullName evidence="2">5039_t:CDS:1</fullName>
    </submittedName>
</protein>
<feature type="coiled-coil region" evidence="1">
    <location>
        <begin position="8"/>
        <end position="53"/>
    </location>
</feature>
<dbReference type="OrthoDB" id="2389680at2759"/>
<keyword evidence="3" id="KW-1185">Reference proteome</keyword>
<organism evidence="2 3">
    <name type="scientific">Paraglomus occultum</name>
    <dbReference type="NCBI Taxonomy" id="144539"/>
    <lineage>
        <taxon>Eukaryota</taxon>
        <taxon>Fungi</taxon>
        <taxon>Fungi incertae sedis</taxon>
        <taxon>Mucoromycota</taxon>
        <taxon>Glomeromycotina</taxon>
        <taxon>Glomeromycetes</taxon>
        <taxon>Paraglomerales</taxon>
        <taxon>Paraglomeraceae</taxon>
        <taxon>Paraglomus</taxon>
    </lineage>
</organism>